<dbReference type="Proteomes" id="UP001055879">
    <property type="component" value="Linkage Group LG12"/>
</dbReference>
<comment type="caution">
    <text evidence="1">The sequence shown here is derived from an EMBL/GenBank/DDBJ whole genome shotgun (WGS) entry which is preliminary data.</text>
</comment>
<organism evidence="1 2">
    <name type="scientific">Arctium lappa</name>
    <name type="common">Greater burdock</name>
    <name type="synonym">Lappa major</name>
    <dbReference type="NCBI Taxonomy" id="4217"/>
    <lineage>
        <taxon>Eukaryota</taxon>
        <taxon>Viridiplantae</taxon>
        <taxon>Streptophyta</taxon>
        <taxon>Embryophyta</taxon>
        <taxon>Tracheophyta</taxon>
        <taxon>Spermatophyta</taxon>
        <taxon>Magnoliopsida</taxon>
        <taxon>eudicotyledons</taxon>
        <taxon>Gunneridae</taxon>
        <taxon>Pentapetalae</taxon>
        <taxon>asterids</taxon>
        <taxon>campanulids</taxon>
        <taxon>Asterales</taxon>
        <taxon>Asteraceae</taxon>
        <taxon>Carduoideae</taxon>
        <taxon>Cardueae</taxon>
        <taxon>Arctiinae</taxon>
        <taxon>Arctium</taxon>
    </lineage>
</organism>
<gene>
    <name evidence="1" type="ORF">L6452_34989</name>
</gene>
<name>A0ACB8YJT2_ARCLA</name>
<reference evidence="2" key="1">
    <citation type="journal article" date="2022" name="Mol. Ecol. Resour.">
        <title>The genomes of chicory, endive, great burdock and yacon provide insights into Asteraceae palaeo-polyploidization history and plant inulin production.</title>
        <authorList>
            <person name="Fan W."/>
            <person name="Wang S."/>
            <person name="Wang H."/>
            <person name="Wang A."/>
            <person name="Jiang F."/>
            <person name="Liu H."/>
            <person name="Zhao H."/>
            <person name="Xu D."/>
            <person name="Zhang Y."/>
        </authorList>
    </citation>
    <scope>NUCLEOTIDE SEQUENCE [LARGE SCALE GENOMIC DNA]</scope>
    <source>
        <strain evidence="2">cv. Niubang</strain>
    </source>
</reference>
<evidence type="ECO:0000313" key="2">
    <source>
        <dbReference type="Proteomes" id="UP001055879"/>
    </source>
</evidence>
<proteinExistence type="predicted"/>
<dbReference type="EMBL" id="CM042058">
    <property type="protein sequence ID" value="KAI3685731.1"/>
    <property type="molecule type" value="Genomic_DNA"/>
</dbReference>
<protein>
    <submittedName>
        <fullName evidence="1">Uncharacterized protein</fullName>
    </submittedName>
</protein>
<sequence>MLHMDLCGPVSTPSLGGRRYILVIIDEFTRYTWVFFLRYKSDTTEEIIKFIKKSEVLNGQLVRSVRSDNGTELKKVCWMTFSKKKASLRTSLPENLGKFDPKADEGIFVGYSLTSKSFRVYNLRRKCIDESIHVKFDDLKISSLSCDDEELNRWISSCDDPQPTQPQHTLQIIPVSPSDIHSSPIQVDLPSISPQNCPSNSPLQISYPPPLPTTLKWTKDHPIDQIIGDQQAGVQTRRGVGSICLYVNFLSLFEPKKVDEALADPCWITAMQEELS</sequence>
<accession>A0ACB8YJT2</accession>
<keyword evidence="2" id="KW-1185">Reference proteome</keyword>
<reference evidence="1 2" key="2">
    <citation type="journal article" date="2022" name="Mol. Ecol. Resour.">
        <title>The genomes of chicory, endive, great burdock and yacon provide insights into Asteraceae paleo-polyploidization history and plant inulin production.</title>
        <authorList>
            <person name="Fan W."/>
            <person name="Wang S."/>
            <person name="Wang H."/>
            <person name="Wang A."/>
            <person name="Jiang F."/>
            <person name="Liu H."/>
            <person name="Zhao H."/>
            <person name="Xu D."/>
            <person name="Zhang Y."/>
        </authorList>
    </citation>
    <scope>NUCLEOTIDE SEQUENCE [LARGE SCALE GENOMIC DNA]</scope>
    <source>
        <strain evidence="2">cv. Niubang</strain>
    </source>
</reference>
<evidence type="ECO:0000313" key="1">
    <source>
        <dbReference type="EMBL" id="KAI3685731.1"/>
    </source>
</evidence>